<feature type="compositionally biased region" description="Low complexity" evidence="1">
    <location>
        <begin position="281"/>
        <end position="330"/>
    </location>
</feature>
<dbReference type="PANTHER" id="PTHR10963:SF68">
    <property type="entry name" value="GLYCOSIDASE CRH1-RELATED"/>
    <property type="match status" value="1"/>
</dbReference>
<dbReference type="PANTHER" id="PTHR10963">
    <property type="entry name" value="GLYCOSYL HYDROLASE-RELATED"/>
    <property type="match status" value="1"/>
</dbReference>
<dbReference type="Proteomes" id="UP001287286">
    <property type="component" value="Unassembled WGS sequence"/>
</dbReference>
<feature type="region of interest" description="Disordered" evidence="1">
    <location>
        <begin position="724"/>
        <end position="799"/>
    </location>
</feature>
<evidence type="ECO:0000313" key="6">
    <source>
        <dbReference type="Proteomes" id="UP001287286"/>
    </source>
</evidence>
<name>A0ABR0BYN8_PURLI</name>
<feature type="region of interest" description="Disordered" evidence="1">
    <location>
        <begin position="277"/>
        <end position="371"/>
    </location>
</feature>
<evidence type="ECO:0000259" key="4">
    <source>
        <dbReference type="PROSITE" id="PS51762"/>
    </source>
</evidence>
<evidence type="ECO:0000256" key="2">
    <source>
        <dbReference type="SAM" id="Phobius"/>
    </source>
</evidence>
<dbReference type="PROSITE" id="PS51257">
    <property type="entry name" value="PROKAR_LIPOPROTEIN"/>
    <property type="match status" value="1"/>
</dbReference>
<keyword evidence="6" id="KW-1185">Reference proteome</keyword>
<feature type="transmembrane region" description="Helical" evidence="2">
    <location>
        <begin position="621"/>
        <end position="643"/>
    </location>
</feature>
<evidence type="ECO:0000256" key="3">
    <source>
        <dbReference type="SAM" id="SignalP"/>
    </source>
</evidence>
<evidence type="ECO:0000256" key="1">
    <source>
        <dbReference type="SAM" id="MobiDB-lite"/>
    </source>
</evidence>
<reference evidence="5 6" key="1">
    <citation type="journal article" date="2024" name="Microbiol. Resour. Announc.">
        <title>Genome annotations for the ascomycete fungi Trichoderma harzianum, Trichoderma aggressivum, and Purpureocillium lilacinum.</title>
        <authorList>
            <person name="Beijen E.P.W."/>
            <person name="Ohm R.A."/>
        </authorList>
    </citation>
    <scope>NUCLEOTIDE SEQUENCE [LARGE SCALE GENOMIC DNA]</scope>
    <source>
        <strain evidence="5 6">CBS 150709</strain>
    </source>
</reference>
<dbReference type="SUPFAM" id="SSF49899">
    <property type="entry name" value="Concanavalin A-like lectins/glucanases"/>
    <property type="match status" value="1"/>
</dbReference>
<feature type="domain" description="GH16" evidence="4">
    <location>
        <begin position="38"/>
        <end position="239"/>
    </location>
</feature>
<keyword evidence="2" id="KW-0472">Membrane</keyword>
<evidence type="ECO:0000313" key="5">
    <source>
        <dbReference type="EMBL" id="KAK4089203.1"/>
    </source>
</evidence>
<dbReference type="EMBL" id="JAWRVI010000021">
    <property type="protein sequence ID" value="KAK4089203.1"/>
    <property type="molecule type" value="Genomic_DNA"/>
</dbReference>
<dbReference type="InterPro" id="IPR000757">
    <property type="entry name" value="Beta-glucanase-like"/>
</dbReference>
<keyword evidence="2" id="KW-0812">Transmembrane</keyword>
<feature type="region of interest" description="Disordered" evidence="1">
    <location>
        <begin position="440"/>
        <end position="559"/>
    </location>
</feature>
<dbReference type="CDD" id="cd02183">
    <property type="entry name" value="GH16_fungal_CRH1_transglycosylase"/>
    <property type="match status" value="1"/>
</dbReference>
<comment type="caution">
    <text evidence="5">The sequence shown here is derived from an EMBL/GenBank/DDBJ whole genome shotgun (WGS) entry which is preliminary data.</text>
</comment>
<dbReference type="InterPro" id="IPR013320">
    <property type="entry name" value="ConA-like_dom_sf"/>
</dbReference>
<feature type="chain" id="PRO_5046500177" evidence="3">
    <location>
        <begin position="22"/>
        <end position="823"/>
    </location>
</feature>
<dbReference type="InterPro" id="IPR050546">
    <property type="entry name" value="Glycosyl_Hydrlase_16"/>
</dbReference>
<gene>
    <name evidence="5" type="ORF">Purlil1_6636</name>
</gene>
<keyword evidence="3" id="KW-0732">Signal</keyword>
<dbReference type="Gene3D" id="2.60.120.200">
    <property type="match status" value="1"/>
</dbReference>
<proteinExistence type="predicted"/>
<protein>
    <submittedName>
        <fullName evidence="5">CAZyme family GH16</fullName>
    </submittedName>
</protein>
<feature type="compositionally biased region" description="Low complexity" evidence="1">
    <location>
        <begin position="340"/>
        <end position="366"/>
    </location>
</feature>
<accession>A0ABR0BYN8</accession>
<feature type="signal peptide" evidence="3">
    <location>
        <begin position="1"/>
        <end position="21"/>
    </location>
</feature>
<organism evidence="5 6">
    <name type="scientific">Purpureocillium lilacinum</name>
    <name type="common">Paecilomyces lilacinus</name>
    <dbReference type="NCBI Taxonomy" id="33203"/>
    <lineage>
        <taxon>Eukaryota</taxon>
        <taxon>Fungi</taxon>
        <taxon>Dikarya</taxon>
        <taxon>Ascomycota</taxon>
        <taxon>Pezizomycotina</taxon>
        <taxon>Sordariomycetes</taxon>
        <taxon>Hypocreomycetidae</taxon>
        <taxon>Hypocreales</taxon>
        <taxon>Ophiocordycipitaceae</taxon>
        <taxon>Purpureocillium</taxon>
    </lineage>
</organism>
<dbReference type="Pfam" id="PF00722">
    <property type="entry name" value="Glyco_hydro_16"/>
    <property type="match status" value="1"/>
</dbReference>
<feature type="compositionally biased region" description="Basic and acidic residues" evidence="1">
    <location>
        <begin position="534"/>
        <end position="545"/>
    </location>
</feature>
<dbReference type="PROSITE" id="PS51762">
    <property type="entry name" value="GH16_2"/>
    <property type="match status" value="1"/>
</dbReference>
<keyword evidence="2" id="KW-1133">Transmembrane helix</keyword>
<feature type="transmembrane region" description="Helical" evidence="2">
    <location>
        <begin position="375"/>
        <end position="397"/>
    </location>
</feature>
<sequence length="823" mass="86861">MMSKAFSVATVALAASSLVSAQTFTACNPLKKTCPADPAFGGTTSCDFTKGACNTFSLADGTSLKYNGQGAVFSISKDSDAPTIHTGKYIFFGEVEVKVQAAPGKGIVTSAVLQSDDLDEIDWEWVGGDNTQVQTNYFSKGDTSSYDRGAFHGVGNPTGQVHTYTVKWTSQGVWWFIDGQQVRELTAANAKGGAAALPQTPMQIKLGTWVAGRKDAPEGTVQWAGGYADYSKAPFLAYYQSVKIVDYAGKDSPASGGVKEYVYSDNTGSWKSIKVVGGSGNDDTSSTTSVASTTKATKTSSKTTEASSTETTSSAVTKTSSVESKTTLTSAVSTASKTDSGSGNATASTTGGSNTSPATGSATPTSVPKSGAERGVAAVGSVLLAGAGVLAAQLLLARPPARSSGVRACPLARAARPISRIVVAPLLLFLLLLVPPRPSSSSSSCRAAPTTTVVTQHAGRQAGRQHDGEAGRWRFAKISLSETNDQRPKGAFAGSSTDRQDKPVGRAALQRADHHPGCKGRVYGLGVDEEEVTSVDRDGRPAADRQRRRKKTSKRPGSSPALFIFRHRSALRWWRQAGPPSLPAQHARVGGNYEYTIRMEGKKRVDDGDAGWASAHTGCCRLLACFLLLLFVTGAVIVVVFFATSRLAPRRAFLFNIEYEQPTDPFTPCITPTVARPRSNGPGRLFSSSRDVLSLGQSAALMLPNYHSVPYPLRRAIANTSRVDRPFRSRPASPANFGTCMLGARRPHGAPSRLPGANRPPPTLSGHALSGAVRDATGDSPKGGNLTGTARPGHGRRPRIAFTHTWRNAPAIMRRQASETSRP</sequence>